<dbReference type="RefSeq" id="XP_032800784.1">
    <property type="nucleotide sequence ID" value="XM_032944893.1"/>
</dbReference>
<dbReference type="RefSeq" id="XP_032800783.1">
    <property type="nucleotide sequence ID" value="XM_032944892.1"/>
</dbReference>
<evidence type="ECO:0000259" key="2">
    <source>
        <dbReference type="Pfam" id="PF00755"/>
    </source>
</evidence>
<dbReference type="GO" id="GO:0004095">
    <property type="term" value="F:carnitine O-palmitoyltransferase activity"/>
    <property type="evidence" value="ECO:0007669"/>
    <property type="project" value="TreeGrafter"/>
</dbReference>
<evidence type="ECO:0000313" key="4">
    <source>
        <dbReference type="RefSeq" id="XP_032800781.1"/>
    </source>
</evidence>
<dbReference type="GO" id="GO:0005739">
    <property type="term" value="C:mitochondrion"/>
    <property type="evidence" value="ECO:0007669"/>
    <property type="project" value="TreeGrafter"/>
</dbReference>
<name>A0AAJ7WK70_PETMA</name>
<reference evidence="4 5" key="1">
    <citation type="submission" date="2025-04" db="UniProtKB">
        <authorList>
            <consortium name="RefSeq"/>
        </authorList>
    </citation>
    <scope>IDENTIFICATION</scope>
    <source>
        <tissue evidence="4 5">Sperm</tissue>
    </source>
</reference>
<protein>
    <submittedName>
        <fullName evidence="4">Carnitine O-palmitoyltransferase 1, liver isoform-like isoform X1</fullName>
    </submittedName>
    <submittedName>
        <fullName evidence="5">Carnitine O-palmitoyltransferase 1, liver isoform-like isoform X2</fullName>
    </submittedName>
    <submittedName>
        <fullName evidence="6">Carnitine O-palmitoyltransferase 1, liver isoform-like isoform X3</fullName>
    </submittedName>
    <submittedName>
        <fullName evidence="7">Carnitine O-palmitoyltransferase 1, liver isoform-like isoform X4</fullName>
    </submittedName>
    <submittedName>
        <fullName evidence="8">Carnitine O-palmitoyltransferase 1, liver isoform-like isoform X5</fullName>
    </submittedName>
</protein>
<dbReference type="InterPro" id="IPR023213">
    <property type="entry name" value="CAT-like_dom_sf"/>
</dbReference>
<dbReference type="InterPro" id="IPR000542">
    <property type="entry name" value="Carn_acyl_trans"/>
</dbReference>
<dbReference type="Proteomes" id="UP001318040">
    <property type="component" value="Unplaced"/>
</dbReference>
<dbReference type="PANTHER" id="PTHR22589:SF31">
    <property type="entry name" value="CARNITINE O-PALMITOYLTRANSFERASE"/>
    <property type="match status" value="1"/>
</dbReference>
<dbReference type="InterPro" id="IPR039551">
    <property type="entry name" value="Cho/carn_acyl_trans"/>
</dbReference>
<dbReference type="SUPFAM" id="SSF52777">
    <property type="entry name" value="CoA-dependent acyltransferases"/>
    <property type="match status" value="1"/>
</dbReference>
<gene>
    <name evidence="4 5 6 7 8" type="primary">LOC116937787</name>
</gene>
<dbReference type="GO" id="GO:0006631">
    <property type="term" value="P:fatty acid metabolic process"/>
    <property type="evidence" value="ECO:0007669"/>
    <property type="project" value="TreeGrafter"/>
</dbReference>
<keyword evidence="3" id="KW-1185">Reference proteome</keyword>
<accession>A0AAJ7WK70</accession>
<dbReference type="RefSeq" id="XP_032800781.1">
    <property type="nucleotide sequence ID" value="XM_032944890.1"/>
</dbReference>
<evidence type="ECO:0000313" key="7">
    <source>
        <dbReference type="RefSeq" id="XP_032800784.1"/>
    </source>
</evidence>
<sequence length="158" mass="17811">MQNPESSTAERLELFREASERHQLMYRLAMTGSGIDRHLFCLYVVSRYLGEESPFLQKVLSEPWRLSTSQTPQQHVELFDLARFPRHQSSGGGFGPVTDDGYGVSYIIMGDSLINFHISSKFSCPETDSHRFGANIRSSMMDILALFNLDKQSATASP</sequence>
<comment type="similarity">
    <text evidence="1">Belongs to the carnitine/choline acetyltransferase family.</text>
</comment>
<evidence type="ECO:0000313" key="8">
    <source>
        <dbReference type="RefSeq" id="XP_032800785.1"/>
    </source>
</evidence>
<proteinExistence type="inferred from homology"/>
<feature type="domain" description="Choline/carnitine acyltransferase" evidence="2">
    <location>
        <begin position="1"/>
        <end position="137"/>
    </location>
</feature>
<dbReference type="Gene3D" id="3.30.559.10">
    <property type="entry name" value="Chloramphenicol acetyltransferase-like domain"/>
    <property type="match status" value="1"/>
</dbReference>
<evidence type="ECO:0000313" key="3">
    <source>
        <dbReference type="Proteomes" id="UP001318040"/>
    </source>
</evidence>
<dbReference type="AlphaFoldDB" id="A0AAJ7WK70"/>
<evidence type="ECO:0000313" key="5">
    <source>
        <dbReference type="RefSeq" id="XP_032800782.1"/>
    </source>
</evidence>
<evidence type="ECO:0000256" key="1">
    <source>
        <dbReference type="ARBA" id="ARBA00005232"/>
    </source>
</evidence>
<evidence type="ECO:0000313" key="6">
    <source>
        <dbReference type="RefSeq" id="XP_032800783.1"/>
    </source>
</evidence>
<dbReference type="Pfam" id="PF00755">
    <property type="entry name" value="Carn_acyltransf"/>
    <property type="match status" value="1"/>
</dbReference>
<organism evidence="3 4">
    <name type="scientific">Petromyzon marinus</name>
    <name type="common">Sea lamprey</name>
    <dbReference type="NCBI Taxonomy" id="7757"/>
    <lineage>
        <taxon>Eukaryota</taxon>
        <taxon>Metazoa</taxon>
        <taxon>Chordata</taxon>
        <taxon>Craniata</taxon>
        <taxon>Vertebrata</taxon>
        <taxon>Cyclostomata</taxon>
        <taxon>Hyperoartia</taxon>
        <taxon>Petromyzontiformes</taxon>
        <taxon>Petromyzontidae</taxon>
        <taxon>Petromyzon</taxon>
    </lineage>
</organism>
<dbReference type="KEGG" id="pmrn:116937787"/>
<dbReference type="PANTHER" id="PTHR22589">
    <property type="entry name" value="CARNITINE O-ACYLTRANSFERASE"/>
    <property type="match status" value="1"/>
</dbReference>
<dbReference type="GO" id="GO:0009437">
    <property type="term" value="P:carnitine metabolic process"/>
    <property type="evidence" value="ECO:0007669"/>
    <property type="project" value="TreeGrafter"/>
</dbReference>
<dbReference type="RefSeq" id="XP_032800785.1">
    <property type="nucleotide sequence ID" value="XM_032944894.1"/>
</dbReference>
<dbReference type="RefSeq" id="XP_032800782.1">
    <property type="nucleotide sequence ID" value="XM_032944891.1"/>
</dbReference>